<dbReference type="Pfam" id="PF13812">
    <property type="entry name" value="PPR_3"/>
    <property type="match status" value="3"/>
</dbReference>
<feature type="repeat" description="PPR" evidence="2">
    <location>
        <begin position="199"/>
        <end position="233"/>
    </location>
</feature>
<dbReference type="Gene3D" id="1.25.40.10">
    <property type="entry name" value="Tetratricopeptide repeat domain"/>
    <property type="match status" value="3"/>
</dbReference>
<gene>
    <name evidence="4" type="ORF">IW261DRAFT_1416793</name>
</gene>
<dbReference type="Proteomes" id="UP001175227">
    <property type="component" value="Unassembled WGS sequence"/>
</dbReference>
<evidence type="ECO:0000256" key="1">
    <source>
        <dbReference type="ARBA" id="ARBA00022737"/>
    </source>
</evidence>
<proteinExistence type="predicted"/>
<evidence type="ECO:0000313" key="4">
    <source>
        <dbReference type="EMBL" id="KAK0484894.1"/>
    </source>
</evidence>
<evidence type="ECO:0000256" key="2">
    <source>
        <dbReference type="PROSITE-ProRule" id="PRU00708"/>
    </source>
</evidence>
<dbReference type="Pfam" id="PF23276">
    <property type="entry name" value="TPR_24"/>
    <property type="match status" value="1"/>
</dbReference>
<feature type="domain" description="Pentatricopeptide repeat-containing protein-mitochondrial" evidence="3">
    <location>
        <begin position="307"/>
        <end position="439"/>
    </location>
</feature>
<organism evidence="4 5">
    <name type="scientific">Armillaria novae-zelandiae</name>
    <dbReference type="NCBI Taxonomy" id="153914"/>
    <lineage>
        <taxon>Eukaryota</taxon>
        <taxon>Fungi</taxon>
        <taxon>Dikarya</taxon>
        <taxon>Basidiomycota</taxon>
        <taxon>Agaricomycotina</taxon>
        <taxon>Agaricomycetes</taxon>
        <taxon>Agaricomycetidae</taxon>
        <taxon>Agaricales</taxon>
        <taxon>Marasmiineae</taxon>
        <taxon>Physalacriaceae</taxon>
        <taxon>Armillaria</taxon>
    </lineage>
</organism>
<keyword evidence="1" id="KW-0677">Repeat</keyword>
<keyword evidence="5" id="KW-1185">Reference proteome</keyword>
<dbReference type="AlphaFoldDB" id="A0AA39PJU1"/>
<feature type="repeat" description="PPR" evidence="2">
    <location>
        <begin position="130"/>
        <end position="164"/>
    </location>
</feature>
<feature type="repeat" description="PPR" evidence="2">
    <location>
        <begin position="482"/>
        <end position="516"/>
    </location>
</feature>
<dbReference type="PANTHER" id="PTHR47938:SF35">
    <property type="entry name" value="PENTATRICOPEPTIDE REPEAT-CONTAINING PROTEIN 4, MITOCHONDRIAL-RELATED"/>
    <property type="match status" value="1"/>
</dbReference>
<name>A0AA39PJU1_9AGAR</name>
<dbReference type="PANTHER" id="PTHR47938">
    <property type="entry name" value="RESPIRATORY COMPLEX I CHAPERONE (CIA84), PUTATIVE (AFU_ORTHOLOGUE AFUA_2G06020)-RELATED"/>
    <property type="match status" value="1"/>
</dbReference>
<accession>A0AA39PJU1</accession>
<reference evidence="4" key="1">
    <citation type="submission" date="2023-06" db="EMBL/GenBank/DDBJ databases">
        <authorList>
            <consortium name="Lawrence Berkeley National Laboratory"/>
            <person name="Ahrendt S."/>
            <person name="Sahu N."/>
            <person name="Indic B."/>
            <person name="Wong-Bajracharya J."/>
            <person name="Merenyi Z."/>
            <person name="Ke H.-M."/>
            <person name="Monk M."/>
            <person name="Kocsube S."/>
            <person name="Drula E."/>
            <person name="Lipzen A."/>
            <person name="Balint B."/>
            <person name="Henrissat B."/>
            <person name="Andreopoulos B."/>
            <person name="Martin F.M."/>
            <person name="Harder C.B."/>
            <person name="Rigling D."/>
            <person name="Ford K.L."/>
            <person name="Foster G.D."/>
            <person name="Pangilinan J."/>
            <person name="Papanicolaou A."/>
            <person name="Barry K."/>
            <person name="LaButti K."/>
            <person name="Viragh M."/>
            <person name="Koriabine M."/>
            <person name="Yan M."/>
            <person name="Riley R."/>
            <person name="Champramary S."/>
            <person name="Plett K.L."/>
            <person name="Tsai I.J."/>
            <person name="Slot J."/>
            <person name="Sipos G."/>
            <person name="Plett J."/>
            <person name="Nagy L.G."/>
            <person name="Grigoriev I.V."/>
        </authorList>
    </citation>
    <scope>NUCLEOTIDE SEQUENCE</scope>
    <source>
        <strain evidence="4">ICMP 16352</strain>
    </source>
</reference>
<protein>
    <recommendedName>
        <fullName evidence="3">Pentatricopeptide repeat-containing protein-mitochondrial domain-containing protein</fullName>
    </recommendedName>
</protein>
<dbReference type="EMBL" id="JAUEPR010000005">
    <property type="protein sequence ID" value="KAK0484894.1"/>
    <property type="molecule type" value="Genomic_DNA"/>
</dbReference>
<dbReference type="InterPro" id="IPR002885">
    <property type="entry name" value="PPR_rpt"/>
</dbReference>
<dbReference type="InterPro" id="IPR057027">
    <property type="entry name" value="TPR_mt"/>
</dbReference>
<dbReference type="PROSITE" id="PS51375">
    <property type="entry name" value="PPR"/>
    <property type="match status" value="3"/>
</dbReference>
<evidence type="ECO:0000313" key="5">
    <source>
        <dbReference type="Proteomes" id="UP001175227"/>
    </source>
</evidence>
<comment type="caution">
    <text evidence="4">The sequence shown here is derived from an EMBL/GenBank/DDBJ whole genome shotgun (WGS) entry which is preliminary data.</text>
</comment>
<evidence type="ECO:0000259" key="3">
    <source>
        <dbReference type="Pfam" id="PF23276"/>
    </source>
</evidence>
<dbReference type="GO" id="GO:0003729">
    <property type="term" value="F:mRNA binding"/>
    <property type="evidence" value="ECO:0007669"/>
    <property type="project" value="TreeGrafter"/>
</dbReference>
<dbReference type="InterPro" id="IPR011990">
    <property type="entry name" value="TPR-like_helical_dom_sf"/>
</dbReference>
<sequence>MLGMSIAINFPASPKNTTRAGTPMLSSSRSSLKRGHSYLLKKSFQCTSVVGLRCPRRHASTAIQSAESSSSTELRSAPFKFEPDTAFQQSRHGTSLARCNTAIHDAFKRRDIRSCFETAATMKKNGIAPDATTYNALLLATAYGTNSLDAFAVYEDMVSCGVEPNVATFNHLIFAVKDKTTTQVWFILDLMAQKGIHPNGETYQLIIQFFNAGKNVEISLQFLHEMKTAGFEPSLQTVQDIVVVVAEQGYSRLAVDLAKEFEENSIRRLGPEPWLSCLIASAEDVWDEGVLRCWDIVVKRFNINPDEGLCLAVLTTAARHGLSDLATEVLGALKTAGVQWREYHVAPLVEALCRANRLKEAILSLNIMRSNNILPLRSTALPISEIISKDVDALDSVWPILDELQEEKATIDVIALNAIIEAAVALGDLQRAVGTYKSFSDYNVVPDRDTFRTLLDGSIVARHLPLGTIMLEGMKELDIAPDATSFRQMIELCLTQEVYDDAFLHLEEMKAAGFKPTQETYEAIVVTCASRGDYRYDIAIKEMQEQGYPIAKDFEVEVSQIYNRSLVAANGHSESEEFEQDDREHRR</sequence>